<reference evidence="3 4" key="1">
    <citation type="submission" date="2015-04" db="EMBL/GenBank/DDBJ databases">
        <title>Taxonomic description and genome sequence of Bacillus campisalis sp. nov., a novel member of the genus Bacillus isolated from solar saltern.</title>
        <authorList>
            <person name="Mathan Kumar R."/>
            <person name="Kaur G."/>
            <person name="Kumar A."/>
            <person name="Singh N.K."/>
            <person name="Kaur N."/>
            <person name="Kumar N."/>
            <person name="Mayilraj S."/>
        </authorList>
    </citation>
    <scope>NUCLEOTIDE SEQUENCE [LARGE SCALE GENOMIC DNA]</scope>
    <source>
        <strain evidence="3 4">SA2-6</strain>
    </source>
</reference>
<dbReference type="GO" id="GO:0008270">
    <property type="term" value="F:zinc ion binding"/>
    <property type="evidence" value="ECO:0007669"/>
    <property type="project" value="TreeGrafter"/>
</dbReference>
<protein>
    <recommendedName>
        <fullName evidence="2">UVR domain-containing protein</fullName>
    </recommendedName>
</protein>
<accession>A0A0M2SWL9</accession>
<gene>
    <name evidence="3" type="ORF">WQ57_15770</name>
</gene>
<dbReference type="PANTHER" id="PTHR38430">
    <property type="entry name" value="PROTEIN-ARGININE KINASE ACTIVATOR PROTEIN"/>
    <property type="match status" value="1"/>
</dbReference>
<dbReference type="EMBL" id="LAYY01000018">
    <property type="protein sequence ID" value="KKK37020.1"/>
    <property type="molecule type" value="Genomic_DNA"/>
</dbReference>
<dbReference type="GO" id="GO:0050897">
    <property type="term" value="F:cobalt ion binding"/>
    <property type="evidence" value="ECO:0007669"/>
    <property type="project" value="TreeGrafter"/>
</dbReference>
<name>A0A0M2SWL9_9BACI</name>
<dbReference type="InterPro" id="IPR036876">
    <property type="entry name" value="UVR_dom_sf"/>
</dbReference>
<dbReference type="OrthoDB" id="9788704at2"/>
<dbReference type="AlphaFoldDB" id="A0A0M2SWL9"/>
<dbReference type="Gene3D" id="4.10.860.10">
    <property type="entry name" value="UVR domain"/>
    <property type="match status" value="1"/>
</dbReference>
<evidence type="ECO:0000259" key="2">
    <source>
        <dbReference type="PROSITE" id="PS50151"/>
    </source>
</evidence>
<dbReference type="PANTHER" id="PTHR38430:SF1">
    <property type="entry name" value="PROTEIN-ARGININE KINASE ACTIVATOR PROTEIN"/>
    <property type="match status" value="1"/>
</dbReference>
<dbReference type="Pfam" id="PF02151">
    <property type="entry name" value="UVR"/>
    <property type="match status" value="1"/>
</dbReference>
<dbReference type="PATRIC" id="fig|1408103.3.peg.3514"/>
<comment type="caution">
    <text evidence="3">The sequence shown here is derived from an EMBL/GenBank/DDBJ whole genome shotgun (WGS) entry which is preliminary data.</text>
</comment>
<dbReference type="PROSITE" id="PS50151">
    <property type="entry name" value="UVR"/>
    <property type="match status" value="1"/>
</dbReference>
<dbReference type="Proteomes" id="UP000034166">
    <property type="component" value="Unassembled WGS sequence"/>
</dbReference>
<dbReference type="GO" id="GO:0046870">
    <property type="term" value="F:cadmium ion binding"/>
    <property type="evidence" value="ECO:0007669"/>
    <property type="project" value="TreeGrafter"/>
</dbReference>
<dbReference type="PIRSF" id="PIRSF015034">
    <property type="entry name" value="YacH"/>
    <property type="match status" value="1"/>
</dbReference>
<feature type="coiled-coil region" evidence="1">
    <location>
        <begin position="153"/>
        <end position="180"/>
    </location>
</feature>
<dbReference type="InterPro" id="IPR025542">
    <property type="entry name" value="YacH"/>
</dbReference>
<dbReference type="GO" id="GO:1990170">
    <property type="term" value="P:stress response to cadmium ion"/>
    <property type="evidence" value="ECO:0007669"/>
    <property type="project" value="TreeGrafter"/>
</dbReference>
<evidence type="ECO:0000256" key="1">
    <source>
        <dbReference type="SAM" id="Coils"/>
    </source>
</evidence>
<dbReference type="GO" id="GO:1990169">
    <property type="term" value="P:stress response to copper ion"/>
    <property type="evidence" value="ECO:0007669"/>
    <property type="project" value="TreeGrafter"/>
</dbReference>
<organism evidence="3 4">
    <name type="scientific">Mesobacillus campisalis</name>
    <dbReference type="NCBI Taxonomy" id="1408103"/>
    <lineage>
        <taxon>Bacteria</taxon>
        <taxon>Bacillati</taxon>
        <taxon>Bacillota</taxon>
        <taxon>Bacilli</taxon>
        <taxon>Bacillales</taxon>
        <taxon>Bacillaceae</taxon>
        <taxon>Mesobacillus</taxon>
    </lineage>
</organism>
<evidence type="ECO:0000313" key="3">
    <source>
        <dbReference type="EMBL" id="KKK37020.1"/>
    </source>
</evidence>
<keyword evidence="1" id="KW-0175">Coiled coil</keyword>
<sequence>MICQECNQRPATLHFTNFSNGEKTEMHLCERCAQEKGEMFMMNQGPGFSINNLLAGLLNMEPAFKTKAKEPFPQEKVIQCDNCSLTFPQFVKIGRFGCAHCYDAFREQLSPVIRRLHSGNSTHNGKVPQRIGGSIQLQRNIASLKNTLSEHIAREEFEKAVELRDQIRSLEKELAEKRRGGE</sequence>
<dbReference type="GO" id="GO:0005507">
    <property type="term" value="F:copper ion binding"/>
    <property type="evidence" value="ECO:0007669"/>
    <property type="project" value="TreeGrafter"/>
</dbReference>
<evidence type="ECO:0000313" key="4">
    <source>
        <dbReference type="Proteomes" id="UP000034166"/>
    </source>
</evidence>
<dbReference type="InterPro" id="IPR001943">
    <property type="entry name" value="UVR_dom"/>
</dbReference>
<keyword evidence="4" id="KW-1185">Reference proteome</keyword>
<proteinExistence type="predicted"/>
<feature type="domain" description="UVR" evidence="2">
    <location>
        <begin position="138"/>
        <end position="173"/>
    </location>
</feature>
<dbReference type="SUPFAM" id="SSF46600">
    <property type="entry name" value="C-terminal UvrC-binding domain of UvrB"/>
    <property type="match status" value="1"/>
</dbReference>